<sequence length="52" mass="6131">MLFSIIILKKLHEGLSWVLLWIQNMPSFHLTMQFLANKHNSIIPRSIDPNFP</sequence>
<gene>
    <name evidence="1" type="ORF">SPIRO4BDMA_50227</name>
</gene>
<proteinExistence type="predicted"/>
<reference evidence="1" key="1">
    <citation type="submission" date="2017-02" db="EMBL/GenBank/DDBJ databases">
        <authorList>
            <person name="Regsiter A."/>
            <person name="William W."/>
        </authorList>
    </citation>
    <scope>NUCLEOTIDE SEQUENCE</scope>
    <source>
        <strain evidence="1">BdmA 4</strain>
    </source>
</reference>
<evidence type="ECO:0000313" key="1">
    <source>
        <dbReference type="EMBL" id="SLM18712.1"/>
    </source>
</evidence>
<dbReference type="EMBL" id="FWDO01000005">
    <property type="protein sequence ID" value="SLM18712.1"/>
    <property type="molecule type" value="Genomic_DNA"/>
</dbReference>
<protein>
    <submittedName>
        <fullName evidence="1">Uncharacterized protein</fullName>
    </submittedName>
</protein>
<dbReference type="AlphaFoldDB" id="A0A3P3XQZ3"/>
<name>A0A3P3XQZ3_9SPIR</name>
<organism evidence="1">
    <name type="scientific">uncultured spirochete</name>
    <dbReference type="NCBI Taxonomy" id="156406"/>
    <lineage>
        <taxon>Bacteria</taxon>
        <taxon>Pseudomonadati</taxon>
        <taxon>Spirochaetota</taxon>
        <taxon>Spirochaetia</taxon>
        <taxon>Spirochaetales</taxon>
        <taxon>environmental samples</taxon>
    </lineage>
</organism>
<accession>A0A3P3XQZ3</accession>